<evidence type="ECO:0000313" key="2">
    <source>
        <dbReference type="EMBL" id="KAJ7101492.1"/>
    </source>
</evidence>
<dbReference type="EMBL" id="JARJCN010000004">
    <property type="protein sequence ID" value="KAJ7101492.1"/>
    <property type="molecule type" value="Genomic_DNA"/>
</dbReference>
<keyword evidence="1" id="KW-0732">Signal</keyword>
<comment type="caution">
    <text evidence="2">The sequence shown here is derived from an EMBL/GenBank/DDBJ whole genome shotgun (WGS) entry which is preliminary data.</text>
</comment>
<dbReference type="Proteomes" id="UP001222325">
    <property type="component" value="Unassembled WGS sequence"/>
</dbReference>
<dbReference type="AlphaFoldDB" id="A0AAD6UIQ0"/>
<feature type="signal peptide" evidence="1">
    <location>
        <begin position="1"/>
        <end position="18"/>
    </location>
</feature>
<evidence type="ECO:0000256" key="1">
    <source>
        <dbReference type="SAM" id="SignalP"/>
    </source>
</evidence>
<feature type="chain" id="PRO_5042192160" evidence="1">
    <location>
        <begin position="19"/>
        <end position="277"/>
    </location>
</feature>
<gene>
    <name evidence="2" type="ORF">B0H15DRAFT_412992</name>
</gene>
<evidence type="ECO:0000313" key="3">
    <source>
        <dbReference type="Proteomes" id="UP001222325"/>
    </source>
</evidence>
<keyword evidence="3" id="KW-1185">Reference proteome</keyword>
<reference evidence="2" key="1">
    <citation type="submission" date="2023-03" db="EMBL/GenBank/DDBJ databases">
        <title>Massive genome expansion in bonnet fungi (Mycena s.s.) driven by repeated elements and novel gene families across ecological guilds.</title>
        <authorList>
            <consortium name="Lawrence Berkeley National Laboratory"/>
            <person name="Harder C.B."/>
            <person name="Miyauchi S."/>
            <person name="Viragh M."/>
            <person name="Kuo A."/>
            <person name="Thoen E."/>
            <person name="Andreopoulos B."/>
            <person name="Lu D."/>
            <person name="Skrede I."/>
            <person name="Drula E."/>
            <person name="Henrissat B."/>
            <person name="Morin E."/>
            <person name="Kohler A."/>
            <person name="Barry K."/>
            <person name="LaButti K."/>
            <person name="Morin E."/>
            <person name="Salamov A."/>
            <person name="Lipzen A."/>
            <person name="Mereny Z."/>
            <person name="Hegedus B."/>
            <person name="Baldrian P."/>
            <person name="Stursova M."/>
            <person name="Weitz H."/>
            <person name="Taylor A."/>
            <person name="Grigoriev I.V."/>
            <person name="Nagy L.G."/>
            <person name="Martin F."/>
            <person name="Kauserud H."/>
        </authorList>
    </citation>
    <scope>NUCLEOTIDE SEQUENCE</scope>
    <source>
        <strain evidence="2">CBHHK173m</strain>
    </source>
</reference>
<accession>A0AAD6UIQ0</accession>
<name>A0AAD6UIQ0_9AGAR</name>
<proteinExistence type="predicted"/>
<protein>
    <submittedName>
        <fullName evidence="2">Uncharacterized protein</fullName>
    </submittedName>
</protein>
<organism evidence="2 3">
    <name type="scientific">Mycena belliarum</name>
    <dbReference type="NCBI Taxonomy" id="1033014"/>
    <lineage>
        <taxon>Eukaryota</taxon>
        <taxon>Fungi</taxon>
        <taxon>Dikarya</taxon>
        <taxon>Basidiomycota</taxon>
        <taxon>Agaricomycotina</taxon>
        <taxon>Agaricomycetes</taxon>
        <taxon>Agaricomycetidae</taxon>
        <taxon>Agaricales</taxon>
        <taxon>Marasmiineae</taxon>
        <taxon>Mycenaceae</taxon>
        <taxon>Mycena</taxon>
    </lineage>
</organism>
<sequence>MTRYFSLIFLSVFAVSYALPNPGQSSSRVRPPSTIAPIQYHATCTTTADSIQKQLQSPDHTFALLPERQWPDEFTWSGGFYVTPDEGNAEAYGAVFLRKRCAKKGGITVMKLGFDISKLKKNGVKSLKAGRPAQKFWDDQRALGKAIREYLTGPSSSQTTGSPTEILVPPNPEQIADIRKDTSSPKRIAKSLWAAYDSITPYDVIVGTVPMLDNQAKAAPAIKQPFNQVVLVTEEALEALSYLDRNPLKKKPPVVARDTEVLDLKQPEHARLEIGLQ</sequence>